<gene>
    <name evidence="2" type="ORF">TL08_08160</name>
</gene>
<accession>A0AAC9MXY9</accession>
<dbReference type="RefSeq" id="WP_069847840.1">
    <property type="nucleotide sequence ID" value="NZ_CP014859.1"/>
</dbReference>
<dbReference type="AlphaFoldDB" id="A0AAC9MXY9"/>
<dbReference type="EMBL" id="CP014859">
    <property type="protein sequence ID" value="AOS62447.1"/>
    <property type="molecule type" value="Genomic_DNA"/>
</dbReference>
<keyword evidence="3" id="KW-1185">Reference proteome</keyword>
<feature type="domain" description="ABC transporter" evidence="1">
    <location>
        <begin position="45"/>
        <end position="158"/>
    </location>
</feature>
<dbReference type="InterPro" id="IPR003439">
    <property type="entry name" value="ABC_transporter-like_ATP-bd"/>
</dbReference>
<dbReference type="GO" id="GO:0016887">
    <property type="term" value="F:ATP hydrolysis activity"/>
    <property type="evidence" value="ECO:0007669"/>
    <property type="project" value="InterPro"/>
</dbReference>
<evidence type="ECO:0000313" key="2">
    <source>
        <dbReference type="EMBL" id="AOS62447.1"/>
    </source>
</evidence>
<dbReference type="Proteomes" id="UP000095210">
    <property type="component" value="Chromosome"/>
</dbReference>
<dbReference type="Gene3D" id="3.40.50.300">
    <property type="entry name" value="P-loop containing nucleotide triphosphate hydrolases"/>
    <property type="match status" value="1"/>
</dbReference>
<reference evidence="3" key="1">
    <citation type="submission" date="2016-03" db="EMBL/GenBank/DDBJ databases">
        <title>Complete genome sequence of the type strain Actinoalloteichus hymeniacidonis DSM 45092.</title>
        <authorList>
            <person name="Schaffert L."/>
            <person name="Albersmeier A."/>
            <person name="Winkler A."/>
            <person name="Kalinowski J."/>
            <person name="Zotchev S."/>
            <person name="Ruckert C."/>
        </authorList>
    </citation>
    <scope>NUCLEOTIDE SEQUENCE [LARGE SCALE GENOMIC DNA]</scope>
    <source>
        <strain evidence="3">HPA177(T) (DSM 45092(T))</strain>
    </source>
</reference>
<sequence length="216" mass="22602">MGEGLALRDVRIDGMPRPVRLTVAIGLVGGVVLPDASLACRFSDAVVGVAEPAAGTITVDGRPRARPGSAEADGTRPLIGLVPADGGLLPHLTLRENILFGRLPDGPNASRRLAHDADRAAVRAGLLMGLDRHPHRATPGQRQQTGFARVLFRGRSVAVVEDRVGFPRWAGRLDATARAGVALLVVTDDRHRLDGVVPGPDIVDLGASRGDPTVVS</sequence>
<evidence type="ECO:0000313" key="3">
    <source>
        <dbReference type="Proteomes" id="UP000095210"/>
    </source>
</evidence>
<proteinExistence type="predicted"/>
<dbReference type="InterPro" id="IPR027417">
    <property type="entry name" value="P-loop_NTPase"/>
</dbReference>
<evidence type="ECO:0000259" key="1">
    <source>
        <dbReference type="Pfam" id="PF00005"/>
    </source>
</evidence>
<dbReference type="SUPFAM" id="SSF52540">
    <property type="entry name" value="P-loop containing nucleoside triphosphate hydrolases"/>
    <property type="match status" value="1"/>
</dbReference>
<dbReference type="KEGG" id="ahm:TL08_08160"/>
<dbReference type="GO" id="GO:0005524">
    <property type="term" value="F:ATP binding"/>
    <property type="evidence" value="ECO:0007669"/>
    <property type="project" value="InterPro"/>
</dbReference>
<protein>
    <submittedName>
        <fullName evidence="2">ABC transporter</fullName>
    </submittedName>
</protein>
<name>A0AAC9MXY9_9PSEU</name>
<organism evidence="2 3">
    <name type="scientific">Actinoalloteichus hymeniacidonis</name>
    <dbReference type="NCBI Taxonomy" id="340345"/>
    <lineage>
        <taxon>Bacteria</taxon>
        <taxon>Bacillati</taxon>
        <taxon>Actinomycetota</taxon>
        <taxon>Actinomycetes</taxon>
        <taxon>Pseudonocardiales</taxon>
        <taxon>Pseudonocardiaceae</taxon>
        <taxon>Actinoalloteichus</taxon>
    </lineage>
</organism>
<dbReference type="Pfam" id="PF00005">
    <property type="entry name" value="ABC_tran"/>
    <property type="match status" value="1"/>
</dbReference>